<dbReference type="Pfam" id="PF02698">
    <property type="entry name" value="DUF218"/>
    <property type="match status" value="1"/>
</dbReference>
<dbReference type="InterPro" id="IPR051599">
    <property type="entry name" value="Cell_Envelope_Assoc"/>
</dbReference>
<dbReference type="InterPro" id="IPR014729">
    <property type="entry name" value="Rossmann-like_a/b/a_fold"/>
</dbReference>
<dbReference type="AlphaFoldDB" id="A0A1L7D4S4"/>
<dbReference type="InterPro" id="IPR003848">
    <property type="entry name" value="DUF218"/>
</dbReference>
<name>A0A1L7D4S4_9CORY</name>
<dbReference type="STRING" id="161895.CPHO_09715"/>
<dbReference type="PANTHER" id="PTHR30336">
    <property type="entry name" value="INNER MEMBRANE PROTEIN, PROBABLE PERMEASE"/>
    <property type="match status" value="1"/>
</dbReference>
<reference evidence="2 3" key="1">
    <citation type="submission" date="2014-08" db="EMBL/GenBank/DDBJ databases">
        <title>Complete genome sequence of Corynebacterium phocae M408/89/1(T)(=DSM 44612(T)), isolated from the common seal (Phoca vitulina).</title>
        <authorList>
            <person name="Ruckert C."/>
            <person name="Albersmeier A."/>
            <person name="Winkler A."/>
            <person name="Kalinowski J."/>
        </authorList>
    </citation>
    <scope>NUCLEOTIDE SEQUENCE [LARGE SCALE GENOMIC DNA]</scope>
    <source>
        <strain evidence="2 3">M408/89/1</strain>
    </source>
</reference>
<dbReference type="Proteomes" id="UP000185491">
    <property type="component" value="Chromosome"/>
</dbReference>
<dbReference type="PANTHER" id="PTHR30336:SF20">
    <property type="entry name" value="DUF218 DOMAIN-CONTAINING PROTEIN"/>
    <property type="match status" value="1"/>
</dbReference>
<dbReference type="Gene3D" id="3.40.50.620">
    <property type="entry name" value="HUPs"/>
    <property type="match status" value="1"/>
</dbReference>
<proteinExistence type="predicted"/>
<protein>
    <recommendedName>
        <fullName evidence="1">DUF218 domain-containing protein</fullName>
    </recommendedName>
</protein>
<organism evidence="2 3">
    <name type="scientific">Corynebacterium phocae</name>
    <dbReference type="NCBI Taxonomy" id="161895"/>
    <lineage>
        <taxon>Bacteria</taxon>
        <taxon>Bacillati</taxon>
        <taxon>Actinomycetota</taxon>
        <taxon>Actinomycetes</taxon>
        <taxon>Mycobacteriales</taxon>
        <taxon>Corynebacteriaceae</taxon>
        <taxon>Corynebacterium</taxon>
    </lineage>
</organism>
<feature type="domain" description="DUF218" evidence="1">
    <location>
        <begin position="4"/>
        <end position="132"/>
    </location>
</feature>
<dbReference type="RefSeq" id="WP_075735338.1">
    <property type="nucleotide sequence ID" value="NZ_CP009249.1"/>
</dbReference>
<evidence type="ECO:0000313" key="2">
    <source>
        <dbReference type="EMBL" id="APT93120.1"/>
    </source>
</evidence>
<accession>A0A1L7D4S4</accession>
<sequence length="156" mass="17610">MEPIVVMGSRVVNGQPGPMLEQRLLTAAALARPGQEIIVTGYLEARAMRDFLLQHRTHPGAYTVAVEPHATSTNENLEYVRAMRPTAARFTVVTSDFHALRTRLWAWHLKIPVQVVSAPTPREQQPYNYLREVFATPHSVARIVLRRLLKPLPWGA</sequence>
<gene>
    <name evidence="2" type="ORF">CPHO_09715</name>
</gene>
<evidence type="ECO:0000259" key="1">
    <source>
        <dbReference type="Pfam" id="PF02698"/>
    </source>
</evidence>
<dbReference type="EMBL" id="CP009249">
    <property type="protein sequence ID" value="APT93120.1"/>
    <property type="molecule type" value="Genomic_DNA"/>
</dbReference>
<dbReference type="CDD" id="cd06259">
    <property type="entry name" value="YdcF-like"/>
    <property type="match status" value="1"/>
</dbReference>
<dbReference type="KEGG" id="cpho:CPHO_09715"/>
<evidence type="ECO:0000313" key="3">
    <source>
        <dbReference type="Proteomes" id="UP000185491"/>
    </source>
</evidence>
<dbReference type="GO" id="GO:0005886">
    <property type="term" value="C:plasma membrane"/>
    <property type="evidence" value="ECO:0007669"/>
    <property type="project" value="TreeGrafter"/>
</dbReference>
<keyword evidence="3" id="KW-1185">Reference proteome</keyword>